<keyword evidence="3" id="KW-1185">Reference proteome</keyword>
<dbReference type="InterPro" id="IPR016024">
    <property type="entry name" value="ARM-type_fold"/>
</dbReference>
<dbReference type="PANTHER" id="PTHR37743:SF1">
    <property type="entry name" value="ARM REPEAT SUPERFAMILY PROTEIN"/>
    <property type="match status" value="1"/>
</dbReference>
<sequence>MKGRVTHAEYWSVNSLFLLEILRHVDALGRLPEFSALQRIIGPIPVWDSGPNKPRMQFYAENHTEEYTENKDSGIETIKFFLNCLSLLLGRLDGKRFENTLSEDGLRISRVLISQLHCADAEVIDGAVCLLKAVIFRSNYSLAGSSSTDTREMDAVLPLLLHLLDERDGTARAVVVLIAENCSISTDSRCLQEVLNRLASGDVVQRRNAVDVMSELFRISPHLVHIFGRQDIANHLLERLGDEESIVRTQASYLIPMMACSWILLDEHASKIVVGNVNSNDTLTSILLQDAFPVLKYIYLDEDLEFLRNETPTKEISIVECGTSGKESDYNGEELDKDLEIPTKEECSTSGKENDHNGEELDEDLETPTKKVSMEKLRARSGCWGRHARARWSSLLHPSAKLVPFNKLKTHLMMMLSLFGL</sequence>
<dbReference type="InterPro" id="IPR011989">
    <property type="entry name" value="ARM-like"/>
</dbReference>
<name>A0AAV6KU33_9ERIC</name>
<protein>
    <recommendedName>
        <fullName evidence="4">ARM repeat superfamily protein</fullName>
    </recommendedName>
</protein>
<dbReference type="Gene3D" id="1.25.10.10">
    <property type="entry name" value="Leucine-rich Repeat Variant"/>
    <property type="match status" value="1"/>
</dbReference>
<proteinExistence type="predicted"/>
<reference evidence="2" key="1">
    <citation type="submission" date="2020-08" db="EMBL/GenBank/DDBJ databases">
        <title>Plant Genome Project.</title>
        <authorList>
            <person name="Zhang R.-G."/>
        </authorList>
    </citation>
    <scope>NUCLEOTIDE SEQUENCE</scope>
    <source>
        <strain evidence="2">WSP0</strain>
        <tissue evidence="2">Leaf</tissue>
    </source>
</reference>
<gene>
    <name evidence="2" type="ORF">RHGRI_006315</name>
</gene>
<feature type="region of interest" description="Disordered" evidence="1">
    <location>
        <begin position="340"/>
        <end position="371"/>
    </location>
</feature>
<dbReference type="EMBL" id="JACTNZ010000003">
    <property type="protein sequence ID" value="KAG5555624.1"/>
    <property type="molecule type" value="Genomic_DNA"/>
</dbReference>
<organism evidence="2 3">
    <name type="scientific">Rhododendron griersonianum</name>
    <dbReference type="NCBI Taxonomy" id="479676"/>
    <lineage>
        <taxon>Eukaryota</taxon>
        <taxon>Viridiplantae</taxon>
        <taxon>Streptophyta</taxon>
        <taxon>Embryophyta</taxon>
        <taxon>Tracheophyta</taxon>
        <taxon>Spermatophyta</taxon>
        <taxon>Magnoliopsida</taxon>
        <taxon>eudicotyledons</taxon>
        <taxon>Gunneridae</taxon>
        <taxon>Pentapetalae</taxon>
        <taxon>asterids</taxon>
        <taxon>Ericales</taxon>
        <taxon>Ericaceae</taxon>
        <taxon>Ericoideae</taxon>
        <taxon>Rhodoreae</taxon>
        <taxon>Rhododendron</taxon>
    </lineage>
</organism>
<evidence type="ECO:0008006" key="4">
    <source>
        <dbReference type="Google" id="ProtNLM"/>
    </source>
</evidence>
<evidence type="ECO:0000313" key="3">
    <source>
        <dbReference type="Proteomes" id="UP000823749"/>
    </source>
</evidence>
<evidence type="ECO:0000256" key="1">
    <source>
        <dbReference type="SAM" id="MobiDB-lite"/>
    </source>
</evidence>
<dbReference type="SUPFAM" id="SSF48371">
    <property type="entry name" value="ARM repeat"/>
    <property type="match status" value="1"/>
</dbReference>
<evidence type="ECO:0000313" key="2">
    <source>
        <dbReference type="EMBL" id="KAG5555624.1"/>
    </source>
</evidence>
<feature type="compositionally biased region" description="Basic and acidic residues" evidence="1">
    <location>
        <begin position="340"/>
        <end position="359"/>
    </location>
</feature>
<dbReference type="PANTHER" id="PTHR37743">
    <property type="entry name" value="ARM REPEAT SUPERFAMILY PROTEIN"/>
    <property type="match status" value="1"/>
</dbReference>
<dbReference type="AlphaFoldDB" id="A0AAV6KU33"/>
<accession>A0AAV6KU33</accession>
<dbReference type="Proteomes" id="UP000823749">
    <property type="component" value="Chromosome 3"/>
</dbReference>
<comment type="caution">
    <text evidence="2">The sequence shown here is derived from an EMBL/GenBank/DDBJ whole genome shotgun (WGS) entry which is preliminary data.</text>
</comment>